<dbReference type="GeneID" id="93591718"/>
<dbReference type="EMBL" id="SAEB01000012">
    <property type="protein sequence ID" value="RVD81547.1"/>
    <property type="molecule type" value="Genomic_DNA"/>
</dbReference>
<dbReference type="RefSeq" id="XP_067487091.1">
    <property type="nucleotide sequence ID" value="XM_067639287.1"/>
</dbReference>
<keyword evidence="3" id="KW-1185">Reference proteome</keyword>
<evidence type="ECO:0000313" key="2">
    <source>
        <dbReference type="EMBL" id="RVD81547.1"/>
    </source>
</evidence>
<dbReference type="AlphaFoldDB" id="A0A436ZRJ4"/>
<dbReference type="VEuPathDB" id="FungiDB:DFL_009407"/>
<reference evidence="2 3" key="1">
    <citation type="submission" date="2019-01" db="EMBL/GenBank/DDBJ databases">
        <title>Intercellular communication is required for trap formation in the nematode-trapping fungus Duddingtonia flagrans.</title>
        <authorList>
            <person name="Youssar L."/>
            <person name="Wernet V."/>
            <person name="Hensel N."/>
            <person name="Hildebrandt H.-G."/>
            <person name="Fischer R."/>
        </authorList>
    </citation>
    <scope>NUCLEOTIDE SEQUENCE [LARGE SCALE GENOMIC DNA]</scope>
    <source>
        <strain evidence="2 3">CBS H-5679</strain>
    </source>
</reference>
<organism evidence="2 3">
    <name type="scientific">Arthrobotrys flagrans</name>
    <name type="common">Nematode-trapping fungus</name>
    <name type="synonym">Trichothecium flagrans</name>
    <dbReference type="NCBI Taxonomy" id="97331"/>
    <lineage>
        <taxon>Eukaryota</taxon>
        <taxon>Fungi</taxon>
        <taxon>Dikarya</taxon>
        <taxon>Ascomycota</taxon>
        <taxon>Pezizomycotina</taxon>
        <taxon>Orbiliomycetes</taxon>
        <taxon>Orbiliales</taxon>
        <taxon>Orbiliaceae</taxon>
        <taxon>Arthrobotrys</taxon>
    </lineage>
</organism>
<accession>A0A436ZRJ4</accession>
<dbReference type="OrthoDB" id="5339712at2759"/>
<feature type="compositionally biased region" description="Low complexity" evidence="1">
    <location>
        <begin position="1"/>
        <end position="13"/>
    </location>
</feature>
<evidence type="ECO:0000256" key="1">
    <source>
        <dbReference type="SAM" id="MobiDB-lite"/>
    </source>
</evidence>
<protein>
    <recommendedName>
        <fullName evidence="4">F-box domain-containing protein</fullName>
    </recommendedName>
</protein>
<sequence>MEIPQTPTEEPQTSPFRDPTPLSSRRQTPQLTPLLTKPCYKELTFDGQQEALLENPRDINTKLLEVSEPQATTGLTSPSSPSQIPHLTPLHKELTFDEQLETLLESPLDINFFKPLRRIENLILLLPPEIHYEIIRFLDDDDKESFSRCSRWCYFLAFSLRFEGVVLSKYEGGVGVGEFGEGGWLEPVKYHVRSAKIHFWQNELHRSLQSIAIFSKLTSLTVCLTMDRGFERNLCVTVISSLSKLPFYDNLEHLTFEWADQPVAGGLSCPKITLDSDSEDEELRVTYRRGPKEIKLQKTYRQNLARLDPEVKEFLGPFIKGGELSKVVRELKFPKYLRSLDFYVQCEDASYALPFFKHCGGKVDLGLFVRGGGLPVLDLDKPEAGAVELHDIKRLSLGFPNKYDPIKVKYLPTQFPNLEVLKLIDYTSYDAEELWETLPDLPNLQRIEYPWPREPGEFSRPGGVTLEAVQVAMGKRMKEGGLDV</sequence>
<proteinExistence type="predicted"/>
<comment type="caution">
    <text evidence="2">The sequence shown here is derived from an EMBL/GenBank/DDBJ whole genome shotgun (WGS) entry which is preliminary data.</text>
</comment>
<feature type="compositionally biased region" description="Polar residues" evidence="1">
    <location>
        <begin position="21"/>
        <end position="33"/>
    </location>
</feature>
<evidence type="ECO:0008006" key="4">
    <source>
        <dbReference type="Google" id="ProtNLM"/>
    </source>
</evidence>
<feature type="region of interest" description="Disordered" evidence="1">
    <location>
        <begin position="1"/>
        <end position="33"/>
    </location>
</feature>
<gene>
    <name evidence="2" type="ORF">DFL_009407</name>
</gene>
<evidence type="ECO:0000313" key="3">
    <source>
        <dbReference type="Proteomes" id="UP000283090"/>
    </source>
</evidence>
<dbReference type="Proteomes" id="UP000283090">
    <property type="component" value="Unassembled WGS sequence"/>
</dbReference>
<name>A0A436ZRJ4_ARTFL</name>